<evidence type="ECO:0000259" key="3">
    <source>
        <dbReference type="Pfam" id="PF13614"/>
    </source>
</evidence>
<dbReference type="GO" id="GO:0005829">
    <property type="term" value="C:cytosol"/>
    <property type="evidence" value="ECO:0007669"/>
    <property type="project" value="TreeGrafter"/>
</dbReference>
<gene>
    <name evidence="4" type="primary">ylxH</name>
    <name evidence="4" type="ORF">Tther_00917</name>
</gene>
<dbReference type="OrthoDB" id="9808257at2"/>
<dbReference type="InterPro" id="IPR033875">
    <property type="entry name" value="FlhG"/>
</dbReference>
<dbReference type="GO" id="GO:0009898">
    <property type="term" value="C:cytoplasmic side of plasma membrane"/>
    <property type="evidence" value="ECO:0007669"/>
    <property type="project" value="TreeGrafter"/>
</dbReference>
<dbReference type="RefSeq" id="WP_143901400.1">
    <property type="nucleotide sequence ID" value="NZ_VJOL01000012.1"/>
</dbReference>
<evidence type="ECO:0000313" key="4">
    <source>
        <dbReference type="EMBL" id="TSE30530.1"/>
    </source>
</evidence>
<dbReference type="InterPro" id="IPR027417">
    <property type="entry name" value="P-loop_NTPase"/>
</dbReference>
<dbReference type="GO" id="GO:0051782">
    <property type="term" value="P:negative regulation of cell division"/>
    <property type="evidence" value="ECO:0007669"/>
    <property type="project" value="TreeGrafter"/>
</dbReference>
<accession>A0A554X3W2</accession>
<dbReference type="SUPFAM" id="SSF52540">
    <property type="entry name" value="P-loop containing nucleoside triphosphate hydrolases"/>
    <property type="match status" value="1"/>
</dbReference>
<proteinExistence type="predicted"/>
<dbReference type="InterPro" id="IPR025501">
    <property type="entry name" value="MinD_FleN"/>
</dbReference>
<dbReference type="AlphaFoldDB" id="A0A554X3W2"/>
<keyword evidence="2" id="KW-0067">ATP-binding</keyword>
<dbReference type="GO" id="GO:0016887">
    <property type="term" value="F:ATP hydrolysis activity"/>
    <property type="evidence" value="ECO:0007669"/>
    <property type="project" value="TreeGrafter"/>
</dbReference>
<comment type="caution">
    <text evidence="4">The sequence shown here is derived from an EMBL/GenBank/DDBJ whole genome shotgun (WGS) entry which is preliminary data.</text>
</comment>
<name>A0A554X3W2_9BURK</name>
<dbReference type="PANTHER" id="PTHR43384">
    <property type="entry name" value="SEPTUM SITE-DETERMINING PROTEIN MIND HOMOLOG, CHLOROPLASTIC-RELATED"/>
    <property type="match status" value="1"/>
</dbReference>
<keyword evidence="1" id="KW-0547">Nucleotide-binding</keyword>
<feature type="domain" description="AAA" evidence="3">
    <location>
        <begin position="26"/>
        <end position="185"/>
    </location>
</feature>
<dbReference type="PANTHER" id="PTHR43384:SF4">
    <property type="entry name" value="CELLULOSE BIOSYNTHESIS PROTEIN BCSQ-RELATED"/>
    <property type="match status" value="1"/>
</dbReference>
<organism evidence="4 5">
    <name type="scientific">Tepidimonas thermarum</name>
    <dbReference type="NCBI Taxonomy" id="335431"/>
    <lineage>
        <taxon>Bacteria</taxon>
        <taxon>Pseudomonadati</taxon>
        <taxon>Pseudomonadota</taxon>
        <taxon>Betaproteobacteria</taxon>
        <taxon>Burkholderiales</taxon>
        <taxon>Tepidimonas</taxon>
    </lineage>
</organism>
<dbReference type="Pfam" id="PF13614">
    <property type="entry name" value="AAA_31"/>
    <property type="match status" value="1"/>
</dbReference>
<dbReference type="Proteomes" id="UP000318542">
    <property type="component" value="Unassembled WGS sequence"/>
</dbReference>
<dbReference type="InterPro" id="IPR025669">
    <property type="entry name" value="AAA_dom"/>
</dbReference>
<evidence type="ECO:0000256" key="1">
    <source>
        <dbReference type="ARBA" id="ARBA00022741"/>
    </source>
</evidence>
<dbReference type="InterPro" id="IPR050625">
    <property type="entry name" value="ParA/MinD_ATPase"/>
</dbReference>
<dbReference type="Gene3D" id="3.40.50.300">
    <property type="entry name" value="P-loop containing nucleotide triphosphate hydrolases"/>
    <property type="match status" value="1"/>
</dbReference>
<sequence length="289" mass="30414">MNQPVTSPPPQDVASSGVLLRPSKGRVIAVTSGKGGVGKTFVSANLAAALTRRGLRVLVLDADLGLANLDVVLNLYPKLTLHDVFTGKCALDDAIVKAPGGFSVLLAGSGMVEYSRLTPEVREDFLRLMGEVVPRYDVVLLDTGAGISDVVLFALSLASEILLIATPEPTSLTDAYATIKVLATQQRRQLIRLIVNQAVRPGDGRAITAQLQTVLNRFVGAGAGQAAAGRPPAVRLVHMGDIPVDKAVKEAIMRRQLLMLHTPGCPASVAIGQIAGRLIDTVLRAHESA</sequence>
<dbReference type="CDD" id="cd02038">
    <property type="entry name" value="FlhG-like"/>
    <property type="match status" value="1"/>
</dbReference>
<keyword evidence="5" id="KW-1185">Reference proteome</keyword>
<evidence type="ECO:0000313" key="5">
    <source>
        <dbReference type="Proteomes" id="UP000318542"/>
    </source>
</evidence>
<dbReference type="EMBL" id="VJOL01000012">
    <property type="protein sequence ID" value="TSE30530.1"/>
    <property type="molecule type" value="Genomic_DNA"/>
</dbReference>
<reference evidence="4 5" key="1">
    <citation type="submission" date="2019-07" db="EMBL/GenBank/DDBJ databases">
        <title>Tepidimonas thermarum AA-1 draft genome.</title>
        <authorList>
            <person name="Da Costa M.S."/>
            <person name="Froufe H.J.C."/>
            <person name="Egas C."/>
            <person name="Albuquerque L."/>
        </authorList>
    </citation>
    <scope>NUCLEOTIDE SEQUENCE [LARGE SCALE GENOMIC DNA]</scope>
    <source>
        <strain evidence="4 5">AA-1</strain>
    </source>
</reference>
<protein>
    <submittedName>
        <fullName evidence="4">Flagellum site-determining protein YlxH</fullName>
    </submittedName>
</protein>
<dbReference type="GO" id="GO:0005524">
    <property type="term" value="F:ATP binding"/>
    <property type="evidence" value="ECO:0007669"/>
    <property type="project" value="UniProtKB-KW"/>
</dbReference>
<evidence type="ECO:0000256" key="2">
    <source>
        <dbReference type="ARBA" id="ARBA00022840"/>
    </source>
</evidence>
<dbReference type="PIRSF" id="PIRSF003092">
    <property type="entry name" value="MinD"/>
    <property type="match status" value="1"/>
</dbReference>